<dbReference type="RefSeq" id="WP_084916885.1">
    <property type="nucleotide sequence ID" value="NZ_MTSA01000008.1"/>
</dbReference>
<reference evidence="1 2" key="1">
    <citation type="submission" date="2017-01" db="EMBL/GenBank/DDBJ databases">
        <authorList>
            <person name="Mah S.A."/>
            <person name="Swanson W.J."/>
            <person name="Moy G.W."/>
            <person name="Vacquier V.D."/>
        </authorList>
    </citation>
    <scope>NUCLEOTIDE SEQUENCE [LARGE SCALE GENOMIC DNA]</scope>
    <source>
        <strain evidence="1">PDD-32b-74</strain>
    </source>
</reference>
<evidence type="ECO:0000313" key="1">
    <source>
        <dbReference type="EMBL" id="OUM07096.1"/>
    </source>
</evidence>
<name>A0A244ERI0_PSESX</name>
<dbReference type="Proteomes" id="UP000195128">
    <property type="component" value="Unassembled WGS sequence"/>
</dbReference>
<gene>
    <name evidence="1" type="ORF">BW686_11835</name>
</gene>
<evidence type="ECO:0000313" key="2">
    <source>
        <dbReference type="Proteomes" id="UP000195128"/>
    </source>
</evidence>
<comment type="caution">
    <text evidence="1">The sequence shown here is derived from an EMBL/GenBank/DDBJ whole genome shotgun (WGS) entry which is preliminary data.</text>
</comment>
<accession>A0A244ERI0</accession>
<proteinExistence type="predicted"/>
<dbReference type="OrthoDB" id="6458179at2"/>
<dbReference type="EMBL" id="MTSA01000008">
    <property type="protein sequence ID" value="OUM07096.1"/>
    <property type="molecule type" value="Genomic_DNA"/>
</dbReference>
<protein>
    <submittedName>
        <fullName evidence="1">Uncharacterized protein</fullName>
    </submittedName>
</protein>
<dbReference type="AlphaFoldDB" id="A0A244ERI0"/>
<organism evidence="1 2">
    <name type="scientific">Pseudomonas syringae</name>
    <dbReference type="NCBI Taxonomy" id="317"/>
    <lineage>
        <taxon>Bacteria</taxon>
        <taxon>Pseudomonadati</taxon>
        <taxon>Pseudomonadota</taxon>
        <taxon>Gammaproteobacteria</taxon>
        <taxon>Pseudomonadales</taxon>
        <taxon>Pseudomonadaceae</taxon>
        <taxon>Pseudomonas</taxon>
    </lineage>
</organism>
<sequence length="821" mass="89083">MANNTLQSLVAWMQDPRNNVMWGWDSIAAMARGKVNDLLLKDYITRFTSGSYLEPMSGEVALVGDAFIEKIHKFILDAPRLAFTNDDLGQSHATLSCSILGGTQLTMKNNVDNWEAYRVIHIDALQGPILTLDLALEKVPGIVLSDGRVMLDLNHSDNFILTFAADHADRRLGGDLFKRLFNKLRPEQRIWTLGEIKRGNNNLMHPQSFKLRTQSNPAASLDPQAASYGDGAILAFIRLEGSQEGGDIPVEYQYLIPDDANKDYSATVLFSAERTFKAALVIGKVTEAIASVFENISFDNVHDASGRLIKATAIRGTLSVEQPWAQAIPFLVLDTVVNAQLFRSGSHLDASGPKPLSVELAGDGRAVLTWTAEAVESIVLTVPYRTSPVLVMQQVVTVDVECIYTFAEERNDLVLIPYLTVTTRMGEITEMPTPPDITLAEVFLIAGVSATFEQRGAEKFESRIRGALQNKLATSVSISSFIRDSIHLNFEEAIVPDVLRAPRDIAVFGRIHGGSQANFIVSPQEHQMVVDSTVTFSVQPPGAEVKWSLERLQGDEQDYGAINDTTGKYYAPEAPSSGLAFTRVRVTATDTSGLHSSALVTIVANPITVNPLIQVCDAGQTVELAAGLPRSGPDSRAAGSPRTEELEWSIKHFVPGESGELKPSALFDGDHCYVAVPKLPGKTYVLDEILVTSTKANASSWVLVRHQPSLLVVKVVKVVKVSKANKDVKLSAVQVQLQASANGNVVSDAVFKVAADGPGSVTEGGLYTAADPSDAKFVLIFASFPHPVFGNMEGHIIVPLPLDEFDEDLALMKGRKVKGQS</sequence>